<organism evidence="2 3">
    <name type="scientific">Mycolicibacterium sphagni</name>
    <dbReference type="NCBI Taxonomy" id="1786"/>
    <lineage>
        <taxon>Bacteria</taxon>
        <taxon>Bacillati</taxon>
        <taxon>Actinomycetota</taxon>
        <taxon>Actinomycetes</taxon>
        <taxon>Mycobacteriales</taxon>
        <taxon>Mycobacteriaceae</taxon>
        <taxon>Mycolicibacterium</taxon>
    </lineage>
</organism>
<evidence type="ECO:0000313" key="3">
    <source>
        <dbReference type="Proteomes" id="UP000216063"/>
    </source>
</evidence>
<dbReference type="GO" id="GO:0020037">
    <property type="term" value="F:heme binding"/>
    <property type="evidence" value="ECO:0007669"/>
    <property type="project" value="InterPro"/>
</dbReference>
<feature type="chain" id="PRO_5013395783" description="Hemophore-related protein" evidence="1">
    <location>
        <begin position="32"/>
        <end position="125"/>
    </location>
</feature>
<evidence type="ECO:0008006" key="4">
    <source>
        <dbReference type="Google" id="ProtNLM"/>
    </source>
</evidence>
<sequence length="125" mass="13202">MTSARWFRSAVVVGGLMAAIPLLPGAGLASADPITAALATTTCSYGQITAALNAEAPALATMLNNRPKMQTKLQQFLALPVDQRQALIAKQQQSANPQMQQMIASAIGQQGMQQITQVANTCQNY</sequence>
<gene>
    <name evidence="2" type="ORF">CG716_09710</name>
</gene>
<reference evidence="2 3" key="1">
    <citation type="submission" date="2017-07" db="EMBL/GenBank/DDBJ databases">
        <title>The new phylogeny of genus Mycobacterium.</title>
        <authorList>
            <person name="Tortoli E."/>
            <person name="Trovato A."/>
            <person name="Cirillo D.M."/>
        </authorList>
    </citation>
    <scope>NUCLEOTIDE SEQUENCE [LARGE SCALE GENOMIC DNA]</scope>
    <source>
        <strain evidence="2 3">ATCC 33027</strain>
    </source>
</reference>
<dbReference type="RefSeq" id="WP_094478856.1">
    <property type="nucleotide sequence ID" value="NZ_JACKSC010000395.1"/>
</dbReference>
<dbReference type="OrthoDB" id="4563701at2"/>
<proteinExistence type="predicted"/>
<comment type="caution">
    <text evidence="2">The sequence shown here is derived from an EMBL/GenBank/DDBJ whole genome shotgun (WGS) entry which is preliminary data.</text>
</comment>
<keyword evidence="1" id="KW-0732">Signal</keyword>
<keyword evidence="3" id="KW-1185">Reference proteome</keyword>
<evidence type="ECO:0000256" key="1">
    <source>
        <dbReference type="SAM" id="SignalP"/>
    </source>
</evidence>
<dbReference type="NCBIfam" id="TIGR04529">
    <property type="entry name" value="MTB_hemophore"/>
    <property type="match status" value="1"/>
</dbReference>
<protein>
    <recommendedName>
        <fullName evidence="4">Hemophore-related protein</fullName>
    </recommendedName>
</protein>
<accession>A0A255DMT1</accession>
<feature type="signal peptide" evidence="1">
    <location>
        <begin position="1"/>
        <end position="31"/>
    </location>
</feature>
<dbReference type="InterPro" id="IPR032407">
    <property type="entry name" value="MHB"/>
</dbReference>
<evidence type="ECO:0000313" key="2">
    <source>
        <dbReference type="EMBL" id="OYN80400.1"/>
    </source>
</evidence>
<dbReference type="AlphaFoldDB" id="A0A255DMT1"/>
<dbReference type="Proteomes" id="UP000216063">
    <property type="component" value="Unassembled WGS sequence"/>
</dbReference>
<dbReference type="EMBL" id="NOZR01000006">
    <property type="protein sequence ID" value="OYN80400.1"/>
    <property type="molecule type" value="Genomic_DNA"/>
</dbReference>
<name>A0A255DMT1_9MYCO</name>